<keyword evidence="2" id="KW-0297">G-protein coupled receptor</keyword>
<evidence type="ECO:0000313" key="6">
    <source>
        <dbReference type="EMBL" id="KAK2185850.1"/>
    </source>
</evidence>
<protein>
    <submittedName>
        <fullName evidence="6">Uncharacterized protein</fullName>
    </submittedName>
</protein>
<sequence length="172" mass="19488">MVMYMTKSDDPSDIRNVIQHVLYYVSGVLYYVSSVINPILYNIMSLKFRQAFKNTILKLFKHKRSRPSGVYIFRFNRKHLGVDTNQTLIQRQLNGAATRNHRCFNAHVYVGARANNSSSASGGSCARILHEESAHRIELEPVLAESKSRHSFQPCCTPTTVIGNARLYHSAA</sequence>
<keyword evidence="5" id="KW-0472">Membrane</keyword>
<dbReference type="GO" id="GO:0008188">
    <property type="term" value="F:neuropeptide receptor activity"/>
    <property type="evidence" value="ECO:0007669"/>
    <property type="project" value="TreeGrafter"/>
</dbReference>
<evidence type="ECO:0000256" key="4">
    <source>
        <dbReference type="ARBA" id="ARBA00023224"/>
    </source>
</evidence>
<dbReference type="PANTHER" id="PTHR24243:SF208">
    <property type="entry name" value="PYROKININ-1 RECEPTOR"/>
    <property type="match status" value="1"/>
</dbReference>
<organism evidence="6 7">
    <name type="scientific">Ridgeia piscesae</name>
    <name type="common">Tubeworm</name>
    <dbReference type="NCBI Taxonomy" id="27915"/>
    <lineage>
        <taxon>Eukaryota</taxon>
        <taxon>Metazoa</taxon>
        <taxon>Spiralia</taxon>
        <taxon>Lophotrochozoa</taxon>
        <taxon>Annelida</taxon>
        <taxon>Polychaeta</taxon>
        <taxon>Sedentaria</taxon>
        <taxon>Canalipalpata</taxon>
        <taxon>Sabellida</taxon>
        <taxon>Siboglinidae</taxon>
        <taxon>Ridgeia</taxon>
    </lineage>
</organism>
<keyword evidence="5" id="KW-1133">Transmembrane helix</keyword>
<evidence type="ECO:0000313" key="7">
    <source>
        <dbReference type="Proteomes" id="UP001209878"/>
    </source>
</evidence>
<dbReference type="Gene3D" id="1.20.1070.10">
    <property type="entry name" value="Rhodopsin 7-helix transmembrane proteins"/>
    <property type="match status" value="1"/>
</dbReference>
<evidence type="ECO:0000256" key="3">
    <source>
        <dbReference type="ARBA" id="ARBA00023170"/>
    </source>
</evidence>
<dbReference type="Proteomes" id="UP001209878">
    <property type="component" value="Unassembled WGS sequence"/>
</dbReference>
<evidence type="ECO:0000256" key="2">
    <source>
        <dbReference type="ARBA" id="ARBA00023040"/>
    </source>
</evidence>
<reference evidence="6" key="1">
    <citation type="journal article" date="2023" name="Mol. Biol. Evol.">
        <title>Third-Generation Sequencing Reveals the Adaptive Role of the Epigenome in Three Deep-Sea Polychaetes.</title>
        <authorList>
            <person name="Perez M."/>
            <person name="Aroh O."/>
            <person name="Sun Y."/>
            <person name="Lan Y."/>
            <person name="Juniper S.K."/>
            <person name="Young C.R."/>
            <person name="Angers B."/>
            <person name="Qian P.Y."/>
        </authorList>
    </citation>
    <scope>NUCLEOTIDE SEQUENCE</scope>
    <source>
        <strain evidence="6">R07B-5</strain>
    </source>
</reference>
<accession>A0AAD9P0S5</accession>
<dbReference type="EMBL" id="JAODUO010000221">
    <property type="protein sequence ID" value="KAK2185850.1"/>
    <property type="molecule type" value="Genomic_DNA"/>
</dbReference>
<gene>
    <name evidence="6" type="ORF">NP493_221g02041</name>
</gene>
<keyword evidence="4" id="KW-0807">Transducer</keyword>
<dbReference type="AlphaFoldDB" id="A0AAD9P0S5"/>
<feature type="transmembrane region" description="Helical" evidence="5">
    <location>
        <begin position="20"/>
        <end position="43"/>
    </location>
</feature>
<evidence type="ECO:0000256" key="1">
    <source>
        <dbReference type="ARBA" id="ARBA00004141"/>
    </source>
</evidence>
<dbReference type="PANTHER" id="PTHR24243">
    <property type="entry name" value="G-PROTEIN COUPLED RECEPTOR"/>
    <property type="match status" value="1"/>
</dbReference>
<keyword evidence="3" id="KW-0675">Receptor</keyword>
<keyword evidence="5" id="KW-0812">Transmembrane</keyword>
<comment type="caution">
    <text evidence="6">The sequence shown here is derived from an EMBL/GenBank/DDBJ whole genome shotgun (WGS) entry which is preliminary data.</text>
</comment>
<evidence type="ECO:0000256" key="5">
    <source>
        <dbReference type="SAM" id="Phobius"/>
    </source>
</evidence>
<keyword evidence="7" id="KW-1185">Reference proteome</keyword>
<comment type="subcellular location">
    <subcellularLocation>
        <location evidence="1">Membrane</location>
        <topology evidence="1">Multi-pass membrane protein</topology>
    </subcellularLocation>
</comment>
<dbReference type="SUPFAM" id="SSF81321">
    <property type="entry name" value="Family A G protein-coupled receptor-like"/>
    <property type="match status" value="1"/>
</dbReference>
<proteinExistence type="predicted"/>
<name>A0AAD9P0S5_RIDPI</name>
<dbReference type="GO" id="GO:0005886">
    <property type="term" value="C:plasma membrane"/>
    <property type="evidence" value="ECO:0007669"/>
    <property type="project" value="TreeGrafter"/>
</dbReference>